<proteinExistence type="inferred from homology"/>
<dbReference type="PANTHER" id="PTHR30614:SF0">
    <property type="entry name" value="L-CYSTINE TRANSPORT SYSTEM PERMEASE PROTEIN TCYL"/>
    <property type="match status" value="1"/>
</dbReference>
<feature type="transmembrane region" description="Helical" evidence="9">
    <location>
        <begin position="194"/>
        <end position="216"/>
    </location>
</feature>
<comment type="similarity">
    <text evidence="2">Belongs to the binding-protein-dependent transport system permease family. HisMQ subfamily.</text>
</comment>
<keyword evidence="8 9" id="KW-0472">Membrane</keyword>
<keyword evidence="12" id="KW-1185">Reference proteome</keyword>
<evidence type="ECO:0000256" key="4">
    <source>
        <dbReference type="ARBA" id="ARBA00022475"/>
    </source>
</evidence>
<gene>
    <name evidence="11" type="ORF">GTA51_07330</name>
</gene>
<evidence type="ECO:0000256" key="8">
    <source>
        <dbReference type="ARBA" id="ARBA00023136"/>
    </source>
</evidence>
<evidence type="ECO:0000313" key="11">
    <source>
        <dbReference type="EMBL" id="MYL82946.1"/>
    </source>
</evidence>
<feature type="transmembrane region" description="Helical" evidence="9">
    <location>
        <begin position="59"/>
        <end position="78"/>
    </location>
</feature>
<organism evidence="11 12">
    <name type="scientific">Solidesulfovibrio aerotolerans</name>
    <dbReference type="NCBI Taxonomy" id="295255"/>
    <lineage>
        <taxon>Bacteria</taxon>
        <taxon>Pseudomonadati</taxon>
        <taxon>Thermodesulfobacteriota</taxon>
        <taxon>Desulfovibrionia</taxon>
        <taxon>Desulfovibrionales</taxon>
        <taxon>Desulfovibrionaceae</taxon>
        <taxon>Solidesulfovibrio</taxon>
    </lineage>
</organism>
<sequence>MDGFFSFALDRIIPALDAGLWTSILLIVPAALLGVFIGVSVGAVRVYGPRPLARFCDGYVSLFRGTPLVVQLYFWYFALPNIQIGDVALVLSPMWASIVGFGLCSGAYQSEYIRGGLLSIKRGQLRAAQALGLTPLQTISSIVMPQAFRRALPGCGNEIIYLVKYSSLASIITVNDLTGMGRSLAKSSFRNTEVFVVVGLYYLALVTVAAFVLRIVEKKLEIPGFESKRD</sequence>
<dbReference type="SUPFAM" id="SSF161098">
    <property type="entry name" value="MetI-like"/>
    <property type="match status" value="1"/>
</dbReference>
<evidence type="ECO:0000256" key="6">
    <source>
        <dbReference type="ARBA" id="ARBA00022970"/>
    </source>
</evidence>
<feature type="domain" description="ABC transmembrane type-1" evidence="10">
    <location>
        <begin position="20"/>
        <end position="213"/>
    </location>
</feature>
<dbReference type="CDD" id="cd06261">
    <property type="entry name" value="TM_PBP2"/>
    <property type="match status" value="1"/>
</dbReference>
<comment type="caution">
    <text evidence="11">The sequence shown here is derived from an EMBL/GenBank/DDBJ whole genome shotgun (WGS) entry which is preliminary data.</text>
</comment>
<feature type="transmembrane region" description="Helical" evidence="9">
    <location>
        <begin position="20"/>
        <end position="47"/>
    </location>
</feature>
<evidence type="ECO:0000259" key="10">
    <source>
        <dbReference type="PROSITE" id="PS50928"/>
    </source>
</evidence>
<dbReference type="EMBL" id="WVUD01000009">
    <property type="protein sequence ID" value="MYL82946.1"/>
    <property type="molecule type" value="Genomic_DNA"/>
</dbReference>
<dbReference type="InterPro" id="IPR010065">
    <property type="entry name" value="AA_ABC_transptr_permease_3TM"/>
</dbReference>
<evidence type="ECO:0000256" key="2">
    <source>
        <dbReference type="ARBA" id="ARBA00010072"/>
    </source>
</evidence>
<protein>
    <submittedName>
        <fullName evidence="11">ABC transporter permease subunit</fullName>
    </submittedName>
</protein>
<accession>A0A7C9ILL0</accession>
<dbReference type="GO" id="GO:0043190">
    <property type="term" value="C:ATP-binding cassette (ABC) transporter complex"/>
    <property type="evidence" value="ECO:0007669"/>
    <property type="project" value="InterPro"/>
</dbReference>
<keyword evidence="6" id="KW-0029">Amino-acid transport</keyword>
<dbReference type="GO" id="GO:0006865">
    <property type="term" value="P:amino acid transport"/>
    <property type="evidence" value="ECO:0007669"/>
    <property type="project" value="UniProtKB-KW"/>
</dbReference>
<evidence type="ECO:0000256" key="9">
    <source>
        <dbReference type="RuleBase" id="RU363032"/>
    </source>
</evidence>
<keyword evidence="4" id="KW-1003">Cell membrane</keyword>
<evidence type="ECO:0000256" key="1">
    <source>
        <dbReference type="ARBA" id="ARBA00004429"/>
    </source>
</evidence>
<dbReference type="Pfam" id="PF00528">
    <property type="entry name" value="BPD_transp_1"/>
    <property type="match status" value="1"/>
</dbReference>
<reference evidence="11 12" key="1">
    <citation type="submission" date="2020-01" db="EMBL/GenBank/DDBJ databases">
        <title>Genome sequence of Desulfovibrio aerotolerans DSM 16695(T).</title>
        <authorList>
            <person name="Karnachuk O."/>
            <person name="Avakyan M."/>
            <person name="Mardanov A."/>
            <person name="Kadnikov V."/>
            <person name="Ravin N."/>
        </authorList>
    </citation>
    <scope>NUCLEOTIDE SEQUENCE [LARGE SCALE GENOMIC DNA]</scope>
    <source>
        <strain evidence="11 12">DSM 16695</strain>
    </source>
</reference>
<name>A0A7C9ILL0_9BACT</name>
<dbReference type="InterPro" id="IPR035906">
    <property type="entry name" value="MetI-like_sf"/>
</dbReference>
<feature type="transmembrane region" description="Helical" evidence="9">
    <location>
        <begin position="84"/>
        <end position="104"/>
    </location>
</feature>
<dbReference type="InterPro" id="IPR043429">
    <property type="entry name" value="ArtM/GltK/GlnP/TcyL/YhdX-like"/>
</dbReference>
<evidence type="ECO:0000256" key="5">
    <source>
        <dbReference type="ARBA" id="ARBA00022692"/>
    </source>
</evidence>
<evidence type="ECO:0000256" key="7">
    <source>
        <dbReference type="ARBA" id="ARBA00022989"/>
    </source>
</evidence>
<comment type="subcellular location">
    <subcellularLocation>
        <location evidence="1">Cell inner membrane</location>
        <topology evidence="1">Multi-pass membrane protein</topology>
    </subcellularLocation>
    <subcellularLocation>
        <location evidence="9">Cell membrane</location>
        <topology evidence="9">Multi-pass membrane protein</topology>
    </subcellularLocation>
</comment>
<dbReference type="PROSITE" id="PS50928">
    <property type="entry name" value="ABC_TM1"/>
    <property type="match status" value="1"/>
</dbReference>
<dbReference type="Proteomes" id="UP000482487">
    <property type="component" value="Unassembled WGS sequence"/>
</dbReference>
<evidence type="ECO:0000313" key="12">
    <source>
        <dbReference type="Proteomes" id="UP000482487"/>
    </source>
</evidence>
<dbReference type="OrthoDB" id="3181282at2"/>
<dbReference type="NCBIfam" id="TIGR01726">
    <property type="entry name" value="HEQRo_perm_3TM"/>
    <property type="match status" value="1"/>
</dbReference>
<dbReference type="RefSeq" id="WP_160959922.1">
    <property type="nucleotide sequence ID" value="NZ_WVUD01000009.1"/>
</dbReference>
<dbReference type="InterPro" id="IPR000515">
    <property type="entry name" value="MetI-like"/>
</dbReference>
<dbReference type="PANTHER" id="PTHR30614">
    <property type="entry name" value="MEMBRANE COMPONENT OF AMINO ACID ABC TRANSPORTER"/>
    <property type="match status" value="1"/>
</dbReference>
<keyword evidence="5 9" id="KW-0812">Transmembrane</keyword>
<keyword evidence="7 9" id="KW-1133">Transmembrane helix</keyword>
<evidence type="ECO:0000256" key="3">
    <source>
        <dbReference type="ARBA" id="ARBA00022448"/>
    </source>
</evidence>
<dbReference type="Gene3D" id="1.10.3720.10">
    <property type="entry name" value="MetI-like"/>
    <property type="match status" value="1"/>
</dbReference>
<keyword evidence="3 9" id="KW-0813">Transport</keyword>
<dbReference type="GO" id="GO:0022857">
    <property type="term" value="F:transmembrane transporter activity"/>
    <property type="evidence" value="ECO:0007669"/>
    <property type="project" value="InterPro"/>
</dbReference>
<dbReference type="AlphaFoldDB" id="A0A7C9ILL0"/>